<sequence>MLSDNRTSARTLKSDYRYAALVTEIAQTADHALRILEELGEAGPVGMTELAQRLSLNRTVVHRLLKTLAARGFVSRQGNLYHLGPALTRLAETIQPDLRAVASPIMDRVAKAAGETVVLHTIDGHQAVVLDQAVATKHVVQVSHHIGSRHPLIVGASGRAILAFLPADAVVKILKAGAETASIEKSLNLVRKRGYAHSHDELQLGVHGIAVPLRSTDGTAFASLAILVPTSRAHDLERRAPLLTSAAHDVESGYFAAG</sequence>
<protein>
    <submittedName>
        <fullName evidence="6">IclR family transcriptional regulator</fullName>
    </submittedName>
</protein>
<evidence type="ECO:0000259" key="5">
    <source>
        <dbReference type="PROSITE" id="PS51078"/>
    </source>
</evidence>
<dbReference type="SUPFAM" id="SSF55781">
    <property type="entry name" value="GAF domain-like"/>
    <property type="match status" value="1"/>
</dbReference>
<name>A0A4R5B9Z4_9ACTN</name>
<dbReference type="PANTHER" id="PTHR30136">
    <property type="entry name" value="HELIX-TURN-HELIX TRANSCRIPTIONAL REGULATOR, ICLR FAMILY"/>
    <property type="match status" value="1"/>
</dbReference>
<keyword evidence="2" id="KW-0238">DNA-binding</keyword>
<evidence type="ECO:0000256" key="3">
    <source>
        <dbReference type="ARBA" id="ARBA00023163"/>
    </source>
</evidence>
<dbReference type="InterPro" id="IPR014757">
    <property type="entry name" value="Tscrpt_reg_IclR_C"/>
</dbReference>
<keyword evidence="7" id="KW-1185">Reference proteome</keyword>
<dbReference type="GO" id="GO:0045892">
    <property type="term" value="P:negative regulation of DNA-templated transcription"/>
    <property type="evidence" value="ECO:0007669"/>
    <property type="project" value="TreeGrafter"/>
</dbReference>
<feature type="domain" description="HTH iclR-type" evidence="4">
    <location>
        <begin position="26"/>
        <end position="85"/>
    </location>
</feature>
<dbReference type="PANTHER" id="PTHR30136:SF24">
    <property type="entry name" value="HTH-TYPE TRANSCRIPTIONAL REPRESSOR ALLR"/>
    <property type="match status" value="1"/>
</dbReference>
<dbReference type="GO" id="GO:0003700">
    <property type="term" value="F:DNA-binding transcription factor activity"/>
    <property type="evidence" value="ECO:0007669"/>
    <property type="project" value="TreeGrafter"/>
</dbReference>
<dbReference type="SUPFAM" id="SSF46785">
    <property type="entry name" value="Winged helix' DNA-binding domain"/>
    <property type="match status" value="1"/>
</dbReference>
<dbReference type="InterPro" id="IPR036388">
    <property type="entry name" value="WH-like_DNA-bd_sf"/>
</dbReference>
<keyword evidence="3" id="KW-0804">Transcription</keyword>
<reference evidence="6 7" key="1">
    <citation type="submission" date="2019-03" db="EMBL/GenBank/DDBJ databases">
        <title>Draft genome sequences of novel Actinobacteria.</title>
        <authorList>
            <person name="Sahin N."/>
            <person name="Ay H."/>
            <person name="Saygin H."/>
        </authorList>
    </citation>
    <scope>NUCLEOTIDE SEQUENCE [LARGE SCALE GENOMIC DNA]</scope>
    <source>
        <strain evidence="6 7">H3C3</strain>
    </source>
</reference>
<dbReference type="InterPro" id="IPR036390">
    <property type="entry name" value="WH_DNA-bd_sf"/>
</dbReference>
<gene>
    <name evidence="6" type="ORF">E1298_22110</name>
</gene>
<evidence type="ECO:0000313" key="7">
    <source>
        <dbReference type="Proteomes" id="UP000294513"/>
    </source>
</evidence>
<feature type="domain" description="IclR-ED" evidence="5">
    <location>
        <begin position="79"/>
        <end position="256"/>
    </location>
</feature>
<accession>A0A4R5B9Z4</accession>
<evidence type="ECO:0000256" key="1">
    <source>
        <dbReference type="ARBA" id="ARBA00023015"/>
    </source>
</evidence>
<dbReference type="PROSITE" id="PS51077">
    <property type="entry name" value="HTH_ICLR"/>
    <property type="match status" value="1"/>
</dbReference>
<organism evidence="6 7">
    <name type="scientific">Actinomadura rubrisoli</name>
    <dbReference type="NCBI Taxonomy" id="2530368"/>
    <lineage>
        <taxon>Bacteria</taxon>
        <taxon>Bacillati</taxon>
        <taxon>Actinomycetota</taxon>
        <taxon>Actinomycetes</taxon>
        <taxon>Streptosporangiales</taxon>
        <taxon>Thermomonosporaceae</taxon>
        <taxon>Actinomadura</taxon>
    </lineage>
</organism>
<dbReference type="OrthoDB" id="8479143at2"/>
<dbReference type="PROSITE" id="PS51078">
    <property type="entry name" value="ICLR_ED"/>
    <property type="match status" value="1"/>
</dbReference>
<evidence type="ECO:0000259" key="4">
    <source>
        <dbReference type="PROSITE" id="PS51077"/>
    </source>
</evidence>
<dbReference type="Proteomes" id="UP000294513">
    <property type="component" value="Unassembled WGS sequence"/>
</dbReference>
<proteinExistence type="predicted"/>
<dbReference type="Gene3D" id="3.30.450.40">
    <property type="match status" value="1"/>
</dbReference>
<dbReference type="Gene3D" id="1.10.10.10">
    <property type="entry name" value="Winged helix-like DNA-binding domain superfamily/Winged helix DNA-binding domain"/>
    <property type="match status" value="1"/>
</dbReference>
<dbReference type="InterPro" id="IPR005471">
    <property type="entry name" value="Tscrpt_reg_IclR_N"/>
</dbReference>
<dbReference type="Pfam" id="PF01614">
    <property type="entry name" value="IclR_C"/>
    <property type="match status" value="1"/>
</dbReference>
<dbReference type="Pfam" id="PF09339">
    <property type="entry name" value="HTH_IclR"/>
    <property type="match status" value="1"/>
</dbReference>
<dbReference type="GO" id="GO:0003677">
    <property type="term" value="F:DNA binding"/>
    <property type="evidence" value="ECO:0007669"/>
    <property type="project" value="UniProtKB-KW"/>
</dbReference>
<evidence type="ECO:0000256" key="2">
    <source>
        <dbReference type="ARBA" id="ARBA00023125"/>
    </source>
</evidence>
<keyword evidence="1" id="KW-0805">Transcription regulation</keyword>
<dbReference type="AlphaFoldDB" id="A0A4R5B9Z4"/>
<evidence type="ECO:0000313" key="6">
    <source>
        <dbReference type="EMBL" id="TDD82851.1"/>
    </source>
</evidence>
<comment type="caution">
    <text evidence="6">The sequence shown here is derived from an EMBL/GenBank/DDBJ whole genome shotgun (WGS) entry which is preliminary data.</text>
</comment>
<dbReference type="InterPro" id="IPR050707">
    <property type="entry name" value="HTH_MetabolicPath_Reg"/>
</dbReference>
<dbReference type="InterPro" id="IPR029016">
    <property type="entry name" value="GAF-like_dom_sf"/>
</dbReference>
<dbReference type="EMBL" id="SMKU01000119">
    <property type="protein sequence ID" value="TDD82851.1"/>
    <property type="molecule type" value="Genomic_DNA"/>
</dbReference>
<dbReference type="SMART" id="SM00346">
    <property type="entry name" value="HTH_ICLR"/>
    <property type="match status" value="1"/>
</dbReference>